<feature type="transmembrane region" description="Helical" evidence="1">
    <location>
        <begin position="162"/>
        <end position="182"/>
    </location>
</feature>
<feature type="transmembrane region" description="Helical" evidence="1">
    <location>
        <begin position="243"/>
        <end position="263"/>
    </location>
</feature>
<name>A0ABX0ZG51_9ACTN</name>
<evidence type="ECO:0000256" key="1">
    <source>
        <dbReference type="SAM" id="Phobius"/>
    </source>
</evidence>
<keyword evidence="1" id="KW-0472">Membrane</keyword>
<proteinExistence type="predicted"/>
<feature type="transmembrane region" description="Helical" evidence="1">
    <location>
        <begin position="105"/>
        <end position="124"/>
    </location>
</feature>
<organism evidence="2 3">
    <name type="scientific">Actinacidiphila epipremni</name>
    <dbReference type="NCBI Taxonomy" id="2053013"/>
    <lineage>
        <taxon>Bacteria</taxon>
        <taxon>Bacillati</taxon>
        <taxon>Actinomycetota</taxon>
        <taxon>Actinomycetes</taxon>
        <taxon>Kitasatosporales</taxon>
        <taxon>Streptomycetaceae</taxon>
        <taxon>Actinacidiphila</taxon>
    </lineage>
</organism>
<keyword evidence="3" id="KW-1185">Reference proteome</keyword>
<reference evidence="2 3" key="1">
    <citation type="submission" date="2020-03" db="EMBL/GenBank/DDBJ databases">
        <title>WGS of actinomycetes isolated from Thailand.</title>
        <authorList>
            <person name="Thawai C."/>
        </authorList>
    </citation>
    <scope>NUCLEOTIDE SEQUENCE [LARGE SCALE GENOMIC DNA]</scope>
    <source>
        <strain evidence="2 3">PRB2-1</strain>
    </source>
</reference>
<dbReference type="EMBL" id="JAATEJ010000002">
    <property type="protein sequence ID" value="NJP42783.1"/>
    <property type="molecule type" value="Genomic_DNA"/>
</dbReference>
<dbReference type="PANTHER" id="PTHR40761:SF1">
    <property type="entry name" value="CONSERVED INTEGRAL MEMBRANE ALANINE VALINE AND LEUCINE RICH PROTEIN-RELATED"/>
    <property type="match status" value="1"/>
</dbReference>
<feature type="transmembrane region" description="Helical" evidence="1">
    <location>
        <begin position="188"/>
        <end position="208"/>
    </location>
</feature>
<feature type="transmembrane region" description="Helical" evidence="1">
    <location>
        <begin position="136"/>
        <end position="155"/>
    </location>
</feature>
<accession>A0ABX0ZG51</accession>
<dbReference type="Proteomes" id="UP000734511">
    <property type="component" value="Unassembled WGS sequence"/>
</dbReference>
<evidence type="ECO:0000313" key="3">
    <source>
        <dbReference type="Proteomes" id="UP000734511"/>
    </source>
</evidence>
<sequence>MIVGMVAALGAAVCFGVASVLQAKGARAAEPGSGSGVDTRLLARALAQRVYLAGLALDAAGFGCELVALRRMPIYAVGAALAASLAVTAVAAARLLGAALDRTEWAAVGTVCGGLALLGLAAGGEGHGHGGAGLRWGTLAAAGGVLLVGAVAGRLPGRARAAGLGLGAGLGFGVVEVAVRLVDGVASPALYALLLGGGAAFLLLTSALSRGSVTTATAAMVVGETVGPALVGVLALGDRTRAGWAPVAVAGFALAVLGALVLARFGEGGAVEAGPVPAREPVRTP</sequence>
<gene>
    <name evidence="2" type="ORF">HCN08_05060</name>
</gene>
<comment type="caution">
    <text evidence="2">The sequence shown here is derived from an EMBL/GenBank/DDBJ whole genome shotgun (WGS) entry which is preliminary data.</text>
</comment>
<evidence type="ECO:0008006" key="4">
    <source>
        <dbReference type="Google" id="ProtNLM"/>
    </source>
</evidence>
<evidence type="ECO:0000313" key="2">
    <source>
        <dbReference type="EMBL" id="NJP42783.1"/>
    </source>
</evidence>
<keyword evidence="1" id="KW-1133">Transmembrane helix</keyword>
<dbReference type="PANTHER" id="PTHR40761">
    <property type="entry name" value="CONSERVED INTEGRAL MEMBRANE ALANINE VALINE AND LEUCINE RICH PROTEIN-RELATED"/>
    <property type="match status" value="1"/>
</dbReference>
<feature type="transmembrane region" description="Helical" evidence="1">
    <location>
        <begin position="215"/>
        <end position="237"/>
    </location>
</feature>
<protein>
    <recommendedName>
        <fullName evidence="4">Integral membrane protein</fullName>
    </recommendedName>
</protein>
<feature type="transmembrane region" description="Helical" evidence="1">
    <location>
        <begin position="74"/>
        <end position="93"/>
    </location>
</feature>
<keyword evidence="1" id="KW-0812">Transmembrane</keyword>